<evidence type="ECO:0000256" key="4">
    <source>
        <dbReference type="ARBA" id="ARBA00023125"/>
    </source>
</evidence>
<evidence type="ECO:0000256" key="1">
    <source>
        <dbReference type="ARBA" id="ARBA00022723"/>
    </source>
</evidence>
<dbReference type="InterPro" id="IPR048366">
    <property type="entry name" value="TNP-like_GBD"/>
</dbReference>
<proteinExistence type="predicted"/>
<dbReference type="Pfam" id="PF21787">
    <property type="entry name" value="TNP-like_RNaseH_N"/>
    <property type="match status" value="1"/>
</dbReference>
<dbReference type="InterPro" id="IPR006612">
    <property type="entry name" value="THAP_Znf"/>
</dbReference>
<dbReference type="OrthoDB" id="6760869at2759"/>
<dbReference type="SMART" id="SM00692">
    <property type="entry name" value="DM3"/>
    <property type="match status" value="1"/>
</dbReference>
<dbReference type="EMBL" id="OU896708">
    <property type="protein sequence ID" value="CAH1156107.1"/>
    <property type="molecule type" value="Genomic_DNA"/>
</dbReference>
<dbReference type="Pfam" id="PF21789">
    <property type="entry name" value="TNP-like_RNaseH_C"/>
    <property type="match status" value="1"/>
</dbReference>
<feature type="region of interest" description="Disordered" evidence="6">
    <location>
        <begin position="139"/>
        <end position="182"/>
    </location>
</feature>
<evidence type="ECO:0000259" key="7">
    <source>
        <dbReference type="PROSITE" id="PS50950"/>
    </source>
</evidence>
<dbReference type="Pfam" id="PF12017">
    <property type="entry name" value="Tnp_P_element"/>
    <property type="match status" value="1"/>
</dbReference>
<evidence type="ECO:0000256" key="2">
    <source>
        <dbReference type="ARBA" id="ARBA00022771"/>
    </source>
</evidence>
<dbReference type="InterPro" id="IPR021896">
    <property type="entry name" value="THAP9-like_HTH"/>
</dbReference>
<dbReference type="SMART" id="SM00980">
    <property type="entry name" value="THAP"/>
    <property type="match status" value="1"/>
</dbReference>
<keyword evidence="9" id="KW-1185">Reference proteome</keyword>
<keyword evidence="2 5" id="KW-0863">Zinc-finger</keyword>
<feature type="domain" description="THAP-type" evidence="7">
    <location>
        <begin position="4"/>
        <end position="81"/>
    </location>
</feature>
<dbReference type="GO" id="GO:0003677">
    <property type="term" value="F:DNA binding"/>
    <property type="evidence" value="ECO:0007669"/>
    <property type="project" value="UniProtKB-UniRule"/>
</dbReference>
<reference evidence="8" key="1">
    <citation type="submission" date="2022-01" db="EMBL/GenBank/DDBJ databases">
        <authorList>
            <person name="King R."/>
        </authorList>
    </citation>
    <scope>NUCLEOTIDE SEQUENCE</scope>
</reference>
<dbReference type="Gene3D" id="6.20.210.20">
    <property type="entry name" value="THAP domain"/>
    <property type="match status" value="1"/>
</dbReference>
<dbReference type="InterPro" id="IPR048367">
    <property type="entry name" value="TNP-like_RNaseH_C"/>
</dbReference>
<dbReference type="SUPFAM" id="SSF57716">
    <property type="entry name" value="Glucocorticoid receptor-like (DNA-binding domain)"/>
    <property type="match status" value="1"/>
</dbReference>
<evidence type="ECO:0000313" key="8">
    <source>
        <dbReference type="EMBL" id="CAH1156107.1"/>
    </source>
</evidence>
<keyword evidence="1" id="KW-0479">Metal-binding</keyword>
<keyword evidence="4 5" id="KW-0238">DNA-binding</keyword>
<sequence>MVNMGKSCMICGLKKVPGDEISVHRFPSDEKMKKVWCDVLKLEVADLKDTSYICSKHFHKKDIIQWPSRTFIKEAAIPFLVDMESESISTEPIASSSHSESLDEMQNIVEETISVEQTNGAQSRHSIATISEAVEVNDSSMIGNPNESFSSSSTLTASGTQSGMEETSPSKTDSAESDEVYDKDNFVVPKTCKLTKRKRTTDTSDSVLPPRKRVPLRYIGDCESDDMRDPRTAKRCLDISRKSIKYQSIKIKRLQQMNRRLRGKIHSLTALTNHLRHKNLITEDAESVISASVSGAAKQLMTRMLKKSRSQKYSPELRQFALTLNFYSTKAYNYVRNTFLKCLPHTRTLTKWYQTIDASPGFLTEAMAALKLKVAEANSRGQKILCNLVFDEMAIRKRVEWDGEKFHGYVDMGINFQSDNLEEAKEALVFMLVALNSHWKIPVGYFLISGLGGSEKANLVTKCLEFVHESGVIVTSMTFDGAPTNFAVANHLGANLNASNLKTYFSHPITDEHVYVFLDPSHMVKLMRNCLGSQEIIEDSQGNSIKWEFIVKLCDLQENQGLHAATKLRKRHIEWAKEKMKVRLAVQTLSKSVAEALDFVNKDLKLKEFEGSEATANFCRIINNLFDIFNSRSRFTKKPFERPLSPATKEEYFNFLTECSSYIRSLKLKGIPILESNRKSGFLGFLSCIESLKSLYEERVEVKKELKYILSYKISQDHLEIFFGCVRSKGGYNNNPTARQFENTMKRLLIHTEIKAGDSGNAIALDSTSILHCSSYVPTKNKFVEIDAKIQESYEENIDHDYVHSSNVWNMTLYNEDVIGYTAGFVVRKIKPNVHCNLCLIMLETDENISALQLRKTYGRLIKASEFVINVCKEGEKCLRSFKSSSNLFSREFGNLKNFLIIKTIQNLPTNIYNSFEDHFYDEEPLSNHGYVLTKLILDSFFHIRIHHETTAKESERPARVRSSYTKNILFKNQ</sequence>
<evidence type="ECO:0000256" key="6">
    <source>
        <dbReference type="SAM" id="MobiDB-lite"/>
    </source>
</evidence>
<evidence type="ECO:0000256" key="5">
    <source>
        <dbReference type="PROSITE-ProRule" id="PRU00309"/>
    </source>
</evidence>
<protein>
    <recommendedName>
        <fullName evidence="7">THAP-type domain-containing protein</fullName>
    </recommendedName>
</protein>
<dbReference type="AlphaFoldDB" id="A0A9P0DRE0"/>
<dbReference type="Proteomes" id="UP001153737">
    <property type="component" value="Chromosome 2"/>
</dbReference>
<dbReference type="PANTHER" id="PTHR47577">
    <property type="entry name" value="THAP DOMAIN-CONTAINING PROTEIN 6"/>
    <property type="match status" value="1"/>
</dbReference>
<dbReference type="PROSITE" id="PS50950">
    <property type="entry name" value="ZF_THAP"/>
    <property type="match status" value="1"/>
</dbReference>
<dbReference type="Pfam" id="PF21788">
    <property type="entry name" value="TNP-like_GBD"/>
    <property type="match status" value="1"/>
</dbReference>
<dbReference type="InterPro" id="IPR038441">
    <property type="entry name" value="THAP_Znf_sf"/>
</dbReference>
<dbReference type="GO" id="GO:0008270">
    <property type="term" value="F:zinc ion binding"/>
    <property type="evidence" value="ECO:0007669"/>
    <property type="project" value="UniProtKB-KW"/>
</dbReference>
<feature type="compositionally biased region" description="Polar residues" evidence="6">
    <location>
        <begin position="163"/>
        <end position="172"/>
    </location>
</feature>
<accession>A0A9P0DRE0</accession>
<reference evidence="8" key="2">
    <citation type="submission" date="2022-10" db="EMBL/GenBank/DDBJ databases">
        <authorList>
            <consortium name="ENA_rothamsted_submissions"/>
            <consortium name="culmorum"/>
            <person name="King R."/>
        </authorList>
    </citation>
    <scope>NUCLEOTIDE SEQUENCE</scope>
</reference>
<dbReference type="InterPro" id="IPR048365">
    <property type="entry name" value="TNP-like_RNaseH_N"/>
</dbReference>
<name>A0A9P0DRE0_PHACE</name>
<evidence type="ECO:0000256" key="3">
    <source>
        <dbReference type="ARBA" id="ARBA00022833"/>
    </source>
</evidence>
<organism evidence="8 9">
    <name type="scientific">Phaedon cochleariae</name>
    <name type="common">Mustard beetle</name>
    <dbReference type="NCBI Taxonomy" id="80249"/>
    <lineage>
        <taxon>Eukaryota</taxon>
        <taxon>Metazoa</taxon>
        <taxon>Ecdysozoa</taxon>
        <taxon>Arthropoda</taxon>
        <taxon>Hexapoda</taxon>
        <taxon>Insecta</taxon>
        <taxon>Pterygota</taxon>
        <taxon>Neoptera</taxon>
        <taxon>Endopterygota</taxon>
        <taxon>Coleoptera</taxon>
        <taxon>Polyphaga</taxon>
        <taxon>Cucujiformia</taxon>
        <taxon>Chrysomeloidea</taxon>
        <taxon>Chrysomelidae</taxon>
        <taxon>Chrysomelinae</taxon>
        <taxon>Chrysomelini</taxon>
        <taxon>Phaedon</taxon>
    </lineage>
</organism>
<gene>
    <name evidence="8" type="ORF">PHAECO_LOCUS6626</name>
</gene>
<dbReference type="PANTHER" id="PTHR47577:SF2">
    <property type="entry name" value="THAP DOMAIN CONTAINING 9"/>
    <property type="match status" value="1"/>
</dbReference>
<dbReference type="Pfam" id="PF05485">
    <property type="entry name" value="THAP"/>
    <property type="match status" value="1"/>
</dbReference>
<keyword evidence="3" id="KW-0862">Zinc</keyword>
<feature type="compositionally biased region" description="Low complexity" evidence="6">
    <location>
        <begin position="148"/>
        <end position="162"/>
    </location>
</feature>
<evidence type="ECO:0000313" key="9">
    <source>
        <dbReference type="Proteomes" id="UP001153737"/>
    </source>
</evidence>